<dbReference type="SUPFAM" id="SSF54373">
    <property type="entry name" value="FAD-linked reductases, C-terminal domain"/>
    <property type="match status" value="1"/>
</dbReference>
<reference evidence="7 8" key="1">
    <citation type="submission" date="2018-04" db="EMBL/GenBank/DDBJ databases">
        <title>Genomic Encyclopedia of Archaeal and Bacterial Type Strains, Phase II (KMG-II): from individual species to whole genera.</title>
        <authorList>
            <person name="Goeker M."/>
        </authorList>
    </citation>
    <scope>NUCLEOTIDE SEQUENCE [LARGE SCALE GENOMIC DNA]</scope>
    <source>
        <strain evidence="7 8">DSM 29329</strain>
    </source>
</reference>
<feature type="domain" description="Glucose-methanol-choline oxidoreductase N-terminal" evidence="5">
    <location>
        <begin position="182"/>
        <end position="344"/>
    </location>
</feature>
<name>A0A2T6AUE0_9RHOB</name>
<evidence type="ECO:0000313" key="7">
    <source>
        <dbReference type="EMBL" id="PTX47428.1"/>
    </source>
</evidence>
<dbReference type="InterPro" id="IPR000172">
    <property type="entry name" value="GMC_OxRdtase_N"/>
</dbReference>
<gene>
    <name evidence="7" type="ORF">C8N44_11252</name>
</gene>
<comment type="similarity">
    <text evidence="1">Belongs to the GMC oxidoreductase family.</text>
</comment>
<sequence length="589" mass="64962">MSRILPEREVVIVGFGWTGAIMAEQLTEAGMDVLALERGVWRDTSTDYAVNNAQDEVRYRYRDELFEDLSRETLTFRNTSDQQALPMRMLGSFLPGTNVGGSGVHWNGQTWRFLPSDFQARSHNVERYGEDAIQDDMTIQDWGVTYDELEPHYDYFEKICGISGKAGNLNGEIQDGGNPFEGWRSSEYPNPPMEMVAAPLKFRDAARELGYNPFPGPSANMSQGYTNPLGVQLAPCTYCGFCEKYACGNYSKATATTTILPALMRRENFTLRTGAMVLRVEKDSSNSRATGVTYLNTEGEEFFQPAQMVILAGYITHNVNLLMQSGIGEIYNPETGEGQVGRNYAYQIMSGASVFYDDDFAVNPFVGAGALGQVIDEFNGDNFDHTGLGFIGGGYIAQWQTNGRPIESHPVPEGTPKFGAGWKKAVRESYNHTVGVGAHGAVMSFRGNYLDLDPTYTDAYGRPLMRLTFDFKQNDIRMSNYLTGKVAEIANAMGGREVSVSPVKTPYDIAPYQTTHNTGGHIMGDNPGNSVTNKYNQSWDLPNLFLTGAGNFPQNPGYNPTGTVAALAYHSAKAIREQYLRNPGPLVQA</sequence>
<dbReference type="RefSeq" id="WP_107976423.1">
    <property type="nucleotide sequence ID" value="NZ_BMEZ01000014.1"/>
</dbReference>
<evidence type="ECO:0000313" key="8">
    <source>
        <dbReference type="Proteomes" id="UP000244069"/>
    </source>
</evidence>
<dbReference type="Pfam" id="PF00732">
    <property type="entry name" value="GMC_oxred_N"/>
    <property type="match status" value="1"/>
</dbReference>
<keyword evidence="2" id="KW-0285">Flavoprotein</keyword>
<dbReference type="OrthoDB" id="9798604at2"/>
<accession>A0A2T6AUE0</accession>
<evidence type="ECO:0000256" key="2">
    <source>
        <dbReference type="ARBA" id="ARBA00022630"/>
    </source>
</evidence>
<feature type="domain" description="Glucose-methanol-choline oxidoreductase C-terminal" evidence="6">
    <location>
        <begin position="448"/>
        <end position="568"/>
    </location>
</feature>
<dbReference type="Pfam" id="PF05199">
    <property type="entry name" value="GMC_oxred_C"/>
    <property type="match status" value="1"/>
</dbReference>
<dbReference type="SUPFAM" id="SSF51905">
    <property type="entry name" value="FAD/NAD(P)-binding domain"/>
    <property type="match status" value="1"/>
</dbReference>
<keyword evidence="8" id="KW-1185">Reference proteome</keyword>
<organism evidence="7 8">
    <name type="scientific">Allosediminivita pacifica</name>
    <dbReference type="NCBI Taxonomy" id="1267769"/>
    <lineage>
        <taxon>Bacteria</taxon>
        <taxon>Pseudomonadati</taxon>
        <taxon>Pseudomonadota</taxon>
        <taxon>Alphaproteobacteria</taxon>
        <taxon>Rhodobacterales</taxon>
        <taxon>Paracoccaceae</taxon>
        <taxon>Allosediminivita</taxon>
    </lineage>
</organism>
<dbReference type="EMBL" id="QBKN01000012">
    <property type="protein sequence ID" value="PTX47428.1"/>
    <property type="molecule type" value="Genomic_DNA"/>
</dbReference>
<evidence type="ECO:0000259" key="5">
    <source>
        <dbReference type="Pfam" id="PF00732"/>
    </source>
</evidence>
<dbReference type="InterPro" id="IPR007867">
    <property type="entry name" value="GMC_OxRtase_C"/>
</dbReference>
<evidence type="ECO:0000256" key="1">
    <source>
        <dbReference type="ARBA" id="ARBA00010790"/>
    </source>
</evidence>
<dbReference type="Gene3D" id="3.50.50.60">
    <property type="entry name" value="FAD/NAD(P)-binding domain"/>
    <property type="match status" value="2"/>
</dbReference>
<dbReference type="PANTHER" id="PTHR46056">
    <property type="entry name" value="LONG-CHAIN-ALCOHOL OXIDASE"/>
    <property type="match status" value="1"/>
</dbReference>
<dbReference type="PANTHER" id="PTHR46056:SF12">
    <property type="entry name" value="LONG-CHAIN-ALCOHOL OXIDASE"/>
    <property type="match status" value="1"/>
</dbReference>
<protein>
    <submittedName>
        <fullName evidence="7">Gluconate 2-dehydrogenase alpha chain</fullName>
    </submittedName>
</protein>
<keyword evidence="3" id="KW-0274">FAD</keyword>
<dbReference type="InterPro" id="IPR036188">
    <property type="entry name" value="FAD/NAD-bd_sf"/>
</dbReference>
<proteinExistence type="inferred from homology"/>
<dbReference type="Proteomes" id="UP000244069">
    <property type="component" value="Unassembled WGS sequence"/>
</dbReference>
<evidence type="ECO:0000256" key="4">
    <source>
        <dbReference type="ARBA" id="ARBA00023002"/>
    </source>
</evidence>
<evidence type="ECO:0000259" key="6">
    <source>
        <dbReference type="Pfam" id="PF05199"/>
    </source>
</evidence>
<comment type="caution">
    <text evidence="7">The sequence shown here is derived from an EMBL/GenBank/DDBJ whole genome shotgun (WGS) entry which is preliminary data.</text>
</comment>
<dbReference type="GO" id="GO:0050660">
    <property type="term" value="F:flavin adenine dinucleotide binding"/>
    <property type="evidence" value="ECO:0007669"/>
    <property type="project" value="InterPro"/>
</dbReference>
<dbReference type="GO" id="GO:0016614">
    <property type="term" value="F:oxidoreductase activity, acting on CH-OH group of donors"/>
    <property type="evidence" value="ECO:0007669"/>
    <property type="project" value="InterPro"/>
</dbReference>
<keyword evidence="4" id="KW-0560">Oxidoreductase</keyword>
<dbReference type="AlphaFoldDB" id="A0A2T6AUE0"/>
<evidence type="ECO:0000256" key="3">
    <source>
        <dbReference type="ARBA" id="ARBA00022827"/>
    </source>
</evidence>